<gene>
    <name evidence="1" type="ORF">L602_002600000880</name>
</gene>
<evidence type="ECO:0000313" key="1">
    <source>
        <dbReference type="EMBL" id="TWG85325.1"/>
    </source>
</evidence>
<dbReference type="EMBL" id="VLJN01000019">
    <property type="protein sequence ID" value="TWG85325.1"/>
    <property type="molecule type" value="Genomic_DNA"/>
</dbReference>
<organism evidence="1 2">
    <name type="scientific">Cupriavidus gilardii J11</name>
    <dbReference type="NCBI Taxonomy" id="936133"/>
    <lineage>
        <taxon>Bacteria</taxon>
        <taxon>Pseudomonadati</taxon>
        <taxon>Pseudomonadota</taxon>
        <taxon>Betaproteobacteria</taxon>
        <taxon>Burkholderiales</taxon>
        <taxon>Burkholderiaceae</taxon>
        <taxon>Cupriavidus</taxon>
    </lineage>
</organism>
<dbReference type="AlphaFoldDB" id="A0A562BJD0"/>
<protein>
    <recommendedName>
        <fullName evidence="3">DUF3299 domain-containing protein</fullName>
    </recommendedName>
</protein>
<dbReference type="Gene3D" id="2.40.50.870">
    <property type="entry name" value="Protein of unknown function (DUF3299)"/>
    <property type="match status" value="1"/>
</dbReference>
<dbReference type="Proteomes" id="UP000318141">
    <property type="component" value="Unassembled WGS sequence"/>
</dbReference>
<evidence type="ECO:0008006" key="3">
    <source>
        <dbReference type="Google" id="ProtNLM"/>
    </source>
</evidence>
<dbReference type="InterPro" id="IPR021727">
    <property type="entry name" value="DUF3299"/>
</dbReference>
<name>A0A562BJD0_9BURK</name>
<accession>A0A562BJD0</accession>
<sequence>MTNARIRKWLLAAGAGATLAAASYAYWALRIADRPTGSVPTAANAADASRPYAIGESIAPRASAGNDPGQASQAFREIDWEALLPKGWDPMAPLRGLNLAELQDDDPRAQEALDKAKRYWQEAPIEPTLDGAPVRLPGFVVSLGGEGEALREFLLVPYFGACIHLPPPPVNQVVHVRTSAPVEGIHTMDTVWIEGVLNVERAETAMGDSGYAMRGARVTPYHERAR</sequence>
<dbReference type="Pfam" id="PF11736">
    <property type="entry name" value="DUF3299"/>
    <property type="match status" value="1"/>
</dbReference>
<proteinExistence type="predicted"/>
<keyword evidence="2" id="KW-1185">Reference proteome</keyword>
<dbReference type="OrthoDB" id="9784998at2"/>
<comment type="caution">
    <text evidence="1">The sequence shown here is derived from an EMBL/GenBank/DDBJ whole genome shotgun (WGS) entry which is preliminary data.</text>
</comment>
<evidence type="ECO:0000313" key="2">
    <source>
        <dbReference type="Proteomes" id="UP000318141"/>
    </source>
</evidence>
<reference evidence="1 2" key="1">
    <citation type="submission" date="2019-07" db="EMBL/GenBank/DDBJ databases">
        <title>Genome sequencing of lignin-degrading bacterial isolates.</title>
        <authorList>
            <person name="Gladden J."/>
        </authorList>
    </citation>
    <scope>NUCLEOTIDE SEQUENCE [LARGE SCALE GENOMIC DNA]</scope>
    <source>
        <strain evidence="1 2">J11</strain>
    </source>
</reference>